<dbReference type="PROSITE" id="PS51840">
    <property type="entry name" value="C2_NT"/>
    <property type="match status" value="1"/>
</dbReference>
<feature type="domain" description="C2 NT-type" evidence="2">
    <location>
        <begin position="10"/>
        <end position="178"/>
    </location>
</feature>
<keyword evidence="4" id="KW-1185">Reference proteome</keyword>
<dbReference type="InterPro" id="IPR019448">
    <property type="entry name" value="NT-C2"/>
</dbReference>
<feature type="compositionally biased region" description="Basic and acidic residues" evidence="1">
    <location>
        <begin position="348"/>
        <end position="358"/>
    </location>
</feature>
<dbReference type="OMA" id="IWDEIKS"/>
<protein>
    <submittedName>
        <fullName evidence="3">EEIG1/EHBP1 N-terminal domain</fullName>
    </submittedName>
</protein>
<dbReference type="InParanoid" id="A0A200PNU2"/>
<dbReference type="OrthoDB" id="733571at2759"/>
<evidence type="ECO:0000259" key="2">
    <source>
        <dbReference type="PROSITE" id="PS51840"/>
    </source>
</evidence>
<feature type="region of interest" description="Disordered" evidence="1">
    <location>
        <begin position="213"/>
        <end position="266"/>
    </location>
</feature>
<comment type="caution">
    <text evidence="3">The sequence shown here is derived from an EMBL/GenBank/DDBJ whole genome shotgun (WGS) entry which is preliminary data.</text>
</comment>
<evidence type="ECO:0000313" key="4">
    <source>
        <dbReference type="Proteomes" id="UP000195402"/>
    </source>
</evidence>
<gene>
    <name evidence="3" type="ORF">BVC80_9067g75</name>
</gene>
<feature type="compositionally biased region" description="Basic and acidic residues" evidence="1">
    <location>
        <begin position="322"/>
        <end position="337"/>
    </location>
</feature>
<dbReference type="PANTHER" id="PTHR31182">
    <property type="entry name" value="C2 NT-TYPE DOMAIN-CONTAINING PROTEIN"/>
    <property type="match status" value="1"/>
</dbReference>
<dbReference type="STRING" id="56857.A0A200PNU2"/>
<feature type="compositionally biased region" description="Polar residues" evidence="1">
    <location>
        <begin position="246"/>
        <end position="264"/>
    </location>
</feature>
<accession>A0A200PNU2</accession>
<dbReference type="PANTHER" id="PTHR31182:SF17">
    <property type="entry name" value="EEIG1_EHBP1 PROTEIN AMINO-TERMINAL DOMAIN PROTEIN"/>
    <property type="match status" value="1"/>
</dbReference>
<name>A0A200PNU2_MACCD</name>
<evidence type="ECO:0000313" key="3">
    <source>
        <dbReference type="EMBL" id="OUZ99884.1"/>
    </source>
</evidence>
<dbReference type="AlphaFoldDB" id="A0A200PNU2"/>
<proteinExistence type="predicted"/>
<sequence>MVVRMMKWSPWPPVSNSKKFQVKVKPLKLQGCNFNGGFEENEDQKEVVVVEMKWKGPKVAGLASALRRSANSGKNISAERIILHGFDIEFDDEFETVCNFSVFPKDNSLIPFDVSFNLLHGQSGELKNKLAVIGTVSLNLAELASQMEPQIERKLPITLQVAGIACEATLLISVSFVEMRTDSVEIVQDTTESDKEGFLRKVKDLTGISKSKKKKKKKKIEGEDEDETSDGRDSNRFLGDTDESTPFDSDGSPDNNLAPIQTDSEGVVAAKEEESLVYDINDTDKEAASLVTQLGTSTTQLDSVSKVGFWKKRKLSFRSGKKKEEPLIEKTKSDVDQRLIGSSSDDSVSSKEITKDKLATNSNSNDQQLPIGDWDERVLISRDNQTKLETNVFFASMDQRSEKAAGESACTALVAVIADWLQSNPNKTPTLSEFDNLITEGSSEWRKLCENQTYIQNFPDKHFDLETVLEAKIRPLYVRSDKSFIGFFCPESFESLKGAMSFDGIWDEISSSNIEENDQPKVFIVSWNDHFFVLKVEKDCYYLIDTLGERLFEGCNQAYILKFDDSSTMYSLPKKTEMEKKDDDDDDDENKEITINGDDQEISICSGKECCREFIKRFLAAIPLRELEIEEKKGTLSSVVPLHQRLQIEFHFSSSSSSFSSS</sequence>
<dbReference type="EMBL" id="MVGT01004388">
    <property type="protein sequence ID" value="OUZ99884.1"/>
    <property type="molecule type" value="Genomic_DNA"/>
</dbReference>
<evidence type="ECO:0000256" key="1">
    <source>
        <dbReference type="SAM" id="MobiDB-lite"/>
    </source>
</evidence>
<reference evidence="3 4" key="1">
    <citation type="journal article" date="2017" name="Mol. Plant">
        <title>The Genome of Medicinal Plant Macleaya cordata Provides New Insights into Benzylisoquinoline Alkaloids Metabolism.</title>
        <authorList>
            <person name="Liu X."/>
            <person name="Liu Y."/>
            <person name="Huang P."/>
            <person name="Ma Y."/>
            <person name="Qing Z."/>
            <person name="Tang Q."/>
            <person name="Cao H."/>
            <person name="Cheng P."/>
            <person name="Zheng Y."/>
            <person name="Yuan Z."/>
            <person name="Zhou Y."/>
            <person name="Liu J."/>
            <person name="Tang Z."/>
            <person name="Zhuo Y."/>
            <person name="Zhang Y."/>
            <person name="Yu L."/>
            <person name="Huang J."/>
            <person name="Yang P."/>
            <person name="Peng Q."/>
            <person name="Zhang J."/>
            <person name="Jiang W."/>
            <person name="Zhang Z."/>
            <person name="Lin K."/>
            <person name="Ro D.K."/>
            <person name="Chen X."/>
            <person name="Xiong X."/>
            <person name="Shang Y."/>
            <person name="Huang S."/>
            <person name="Zeng J."/>
        </authorList>
    </citation>
    <scope>NUCLEOTIDE SEQUENCE [LARGE SCALE GENOMIC DNA]</scope>
    <source>
        <strain evidence="4">cv. BLH2017</strain>
        <tissue evidence="3">Root</tissue>
    </source>
</reference>
<organism evidence="3 4">
    <name type="scientific">Macleaya cordata</name>
    <name type="common">Five-seeded plume-poppy</name>
    <name type="synonym">Bocconia cordata</name>
    <dbReference type="NCBI Taxonomy" id="56857"/>
    <lineage>
        <taxon>Eukaryota</taxon>
        <taxon>Viridiplantae</taxon>
        <taxon>Streptophyta</taxon>
        <taxon>Embryophyta</taxon>
        <taxon>Tracheophyta</taxon>
        <taxon>Spermatophyta</taxon>
        <taxon>Magnoliopsida</taxon>
        <taxon>Ranunculales</taxon>
        <taxon>Papaveraceae</taxon>
        <taxon>Papaveroideae</taxon>
        <taxon>Macleaya</taxon>
    </lineage>
</organism>
<dbReference type="Proteomes" id="UP000195402">
    <property type="component" value="Unassembled WGS sequence"/>
</dbReference>
<dbReference type="Pfam" id="PF10358">
    <property type="entry name" value="NT-C2"/>
    <property type="match status" value="1"/>
</dbReference>
<feature type="region of interest" description="Disordered" evidence="1">
    <location>
        <begin position="321"/>
        <end position="367"/>
    </location>
</feature>